<accession>A0ACB7PLX3</accession>
<dbReference type="EMBL" id="JAGIZQ010000002">
    <property type="protein sequence ID" value="KAH6640762.1"/>
    <property type="molecule type" value="Genomic_DNA"/>
</dbReference>
<sequence length="343" mass="35612">MTELLTSDEEAAAARAAEQARQRKARREAKIKAGAENRLNRITGLGGGVPRDPAPAPTASTTATTTTTPSAPVSTAAAQHADPDEVDISEHFYQPQTTARVPPPDSNLSDAQLRQMMLGFDQPGTATPPMPGMPGMLSPPPGMEDDPMMRMMMQMLGGAGGGGGTNPFGGGIPGMPFPPSTTTPGSGAQPFPQPQQPATNRHTTLWRLLHALIALALGLYIAVYTPFTGSKLSRDSAAAAAAGSAEARADFGTSPSQNFFWAFATAEALLLGTRHFVADRGRSRLQAAAAGGSGMLGMVVGFLPAGLRSKVEMAMRYGEVLGSVRADVLVCVFVLGVAAWVRG</sequence>
<name>A0ACB7PLX3_9PEZI</name>
<evidence type="ECO:0000313" key="2">
    <source>
        <dbReference type="Proteomes" id="UP000724584"/>
    </source>
</evidence>
<protein>
    <submittedName>
        <fullName evidence="1">Uncharacterized protein</fullName>
    </submittedName>
</protein>
<reference evidence="1 2" key="1">
    <citation type="journal article" date="2021" name="Nat. Commun.">
        <title>Genetic determinants of endophytism in the Arabidopsis root mycobiome.</title>
        <authorList>
            <person name="Mesny F."/>
            <person name="Miyauchi S."/>
            <person name="Thiergart T."/>
            <person name="Pickel B."/>
            <person name="Atanasova L."/>
            <person name="Karlsson M."/>
            <person name="Huettel B."/>
            <person name="Barry K.W."/>
            <person name="Haridas S."/>
            <person name="Chen C."/>
            <person name="Bauer D."/>
            <person name="Andreopoulos W."/>
            <person name="Pangilinan J."/>
            <person name="LaButti K."/>
            <person name="Riley R."/>
            <person name="Lipzen A."/>
            <person name="Clum A."/>
            <person name="Drula E."/>
            <person name="Henrissat B."/>
            <person name="Kohler A."/>
            <person name="Grigoriev I.V."/>
            <person name="Martin F.M."/>
            <person name="Hacquard S."/>
        </authorList>
    </citation>
    <scope>NUCLEOTIDE SEQUENCE [LARGE SCALE GENOMIC DNA]</scope>
    <source>
        <strain evidence="1 2">MPI-SDFR-AT-0079</strain>
    </source>
</reference>
<proteinExistence type="predicted"/>
<keyword evidence="2" id="KW-1185">Reference proteome</keyword>
<comment type="caution">
    <text evidence="1">The sequence shown here is derived from an EMBL/GenBank/DDBJ whole genome shotgun (WGS) entry which is preliminary data.</text>
</comment>
<gene>
    <name evidence="1" type="ORF">F5144DRAFT_561542</name>
</gene>
<organism evidence="1 2">
    <name type="scientific">Chaetomium tenue</name>
    <dbReference type="NCBI Taxonomy" id="1854479"/>
    <lineage>
        <taxon>Eukaryota</taxon>
        <taxon>Fungi</taxon>
        <taxon>Dikarya</taxon>
        <taxon>Ascomycota</taxon>
        <taxon>Pezizomycotina</taxon>
        <taxon>Sordariomycetes</taxon>
        <taxon>Sordariomycetidae</taxon>
        <taxon>Sordariales</taxon>
        <taxon>Chaetomiaceae</taxon>
        <taxon>Chaetomium</taxon>
    </lineage>
</organism>
<dbReference type="Proteomes" id="UP000724584">
    <property type="component" value="Unassembled WGS sequence"/>
</dbReference>
<evidence type="ECO:0000313" key="1">
    <source>
        <dbReference type="EMBL" id="KAH6640762.1"/>
    </source>
</evidence>